<name>F4QME8_9CAUL</name>
<dbReference type="InterPro" id="IPR001387">
    <property type="entry name" value="Cro/C1-type_HTH"/>
</dbReference>
<dbReference type="eggNOG" id="COG1813">
    <property type="taxonomic scope" value="Bacteria"/>
</dbReference>
<dbReference type="EMBL" id="GL883078">
    <property type="protein sequence ID" value="EGF91389.1"/>
    <property type="molecule type" value="Genomic_DNA"/>
</dbReference>
<dbReference type="OrthoDB" id="189170at2"/>
<dbReference type="Pfam" id="PF01381">
    <property type="entry name" value="HTH_3"/>
    <property type="match status" value="1"/>
</dbReference>
<evidence type="ECO:0000259" key="2">
    <source>
        <dbReference type="PROSITE" id="PS50943"/>
    </source>
</evidence>
<dbReference type="Proteomes" id="UP000006512">
    <property type="component" value="Unassembled WGS sequence"/>
</dbReference>
<accession>F4QME8</accession>
<dbReference type="RefSeq" id="WP_006273589.1">
    <property type="nucleotide sequence ID" value="NZ_GL883078.1"/>
</dbReference>
<dbReference type="AlphaFoldDB" id="F4QME8"/>
<dbReference type="GO" id="GO:0005829">
    <property type="term" value="C:cytosol"/>
    <property type="evidence" value="ECO:0007669"/>
    <property type="project" value="TreeGrafter"/>
</dbReference>
<dbReference type="InterPro" id="IPR014710">
    <property type="entry name" value="RmlC-like_jellyroll"/>
</dbReference>
<dbReference type="SMART" id="SM00530">
    <property type="entry name" value="HTH_XRE"/>
    <property type="match status" value="1"/>
</dbReference>
<dbReference type="HOGENOM" id="CLU_085376_4_0_5"/>
<dbReference type="SUPFAM" id="SSF51182">
    <property type="entry name" value="RmlC-like cupins"/>
    <property type="match status" value="1"/>
</dbReference>
<dbReference type="InterPro" id="IPR010982">
    <property type="entry name" value="Lambda_DNA-bd_dom_sf"/>
</dbReference>
<dbReference type="STRING" id="715226.ABI_28050"/>
<dbReference type="PANTHER" id="PTHR46797:SF10">
    <property type="entry name" value="BLR1115 PROTEIN"/>
    <property type="match status" value="1"/>
</dbReference>
<dbReference type="Gene3D" id="2.60.120.10">
    <property type="entry name" value="Jelly Rolls"/>
    <property type="match status" value="1"/>
</dbReference>
<protein>
    <submittedName>
        <fullName evidence="3">Helix-turn-helix family protein</fullName>
    </submittedName>
</protein>
<dbReference type="GO" id="GO:0003677">
    <property type="term" value="F:DNA binding"/>
    <property type="evidence" value="ECO:0007669"/>
    <property type="project" value="UniProtKB-KW"/>
</dbReference>
<evidence type="ECO:0000256" key="1">
    <source>
        <dbReference type="ARBA" id="ARBA00023125"/>
    </source>
</evidence>
<dbReference type="InterPro" id="IPR011051">
    <property type="entry name" value="RmlC_Cupin_sf"/>
</dbReference>
<organism evidence="3 4">
    <name type="scientific">Asticcacaulis biprosthecium C19</name>
    <dbReference type="NCBI Taxonomy" id="715226"/>
    <lineage>
        <taxon>Bacteria</taxon>
        <taxon>Pseudomonadati</taxon>
        <taxon>Pseudomonadota</taxon>
        <taxon>Alphaproteobacteria</taxon>
        <taxon>Caulobacterales</taxon>
        <taxon>Caulobacteraceae</taxon>
        <taxon>Asticcacaulis</taxon>
    </lineage>
</organism>
<evidence type="ECO:0000313" key="3">
    <source>
        <dbReference type="EMBL" id="EGF91389.1"/>
    </source>
</evidence>
<sequence length="182" mass="19740">MDILEDLAHRLKLERETRNWSLAELAQRSGVSKAAINKIENAQVSPTAVVLVKLAAAFGLTLAGLLVKAEGGDRLSRAADQPVWRDPDSRYIRRQVFVRPNHPVEVVKVELPAGQSVTLPASSLAHIRQVVWVMTGSLTLTEGGRRYDLADGDCLGFGPPAEVTFANATDLPCTYLVALARS</sequence>
<feature type="domain" description="HTH cro/C1-type" evidence="2">
    <location>
        <begin position="11"/>
        <end position="65"/>
    </location>
</feature>
<keyword evidence="4" id="KW-1185">Reference proteome</keyword>
<dbReference type="GO" id="GO:0003700">
    <property type="term" value="F:DNA-binding transcription factor activity"/>
    <property type="evidence" value="ECO:0007669"/>
    <property type="project" value="TreeGrafter"/>
</dbReference>
<dbReference type="SUPFAM" id="SSF47413">
    <property type="entry name" value="lambda repressor-like DNA-binding domains"/>
    <property type="match status" value="1"/>
</dbReference>
<gene>
    <name evidence="3" type="ORF">ABI_28050</name>
</gene>
<dbReference type="CDD" id="cd00093">
    <property type="entry name" value="HTH_XRE"/>
    <property type="match status" value="1"/>
</dbReference>
<dbReference type="PROSITE" id="PS50943">
    <property type="entry name" value="HTH_CROC1"/>
    <property type="match status" value="1"/>
</dbReference>
<dbReference type="CDD" id="cd02209">
    <property type="entry name" value="cupin_XRE_C"/>
    <property type="match status" value="1"/>
</dbReference>
<dbReference type="Gene3D" id="1.10.260.40">
    <property type="entry name" value="lambda repressor-like DNA-binding domains"/>
    <property type="match status" value="1"/>
</dbReference>
<dbReference type="InterPro" id="IPR050807">
    <property type="entry name" value="TransReg_Diox_bact_type"/>
</dbReference>
<evidence type="ECO:0000313" key="4">
    <source>
        <dbReference type="Proteomes" id="UP000006512"/>
    </source>
</evidence>
<reference evidence="4" key="1">
    <citation type="submission" date="2011-03" db="EMBL/GenBank/DDBJ databases">
        <title>Draft genome sequence of Brevundimonas diminuta.</title>
        <authorList>
            <person name="Brown P.J.B."/>
            <person name="Buechlein A."/>
            <person name="Hemmerich C."/>
            <person name="Brun Y.V."/>
        </authorList>
    </citation>
    <scope>NUCLEOTIDE SEQUENCE [LARGE SCALE GENOMIC DNA]</scope>
    <source>
        <strain evidence="4">C19</strain>
    </source>
</reference>
<keyword evidence="1" id="KW-0238">DNA-binding</keyword>
<dbReference type="PANTHER" id="PTHR46797">
    <property type="entry name" value="HTH-TYPE TRANSCRIPTIONAL REGULATOR"/>
    <property type="match status" value="1"/>
</dbReference>
<proteinExistence type="predicted"/>